<dbReference type="GO" id="GO:0005829">
    <property type="term" value="C:cytosol"/>
    <property type="evidence" value="ECO:0007669"/>
    <property type="project" value="TreeGrafter"/>
</dbReference>
<proteinExistence type="predicted"/>
<keyword evidence="1" id="KW-0328">Glycosyltransferase</keyword>
<dbReference type="Pfam" id="PF01075">
    <property type="entry name" value="Glyco_transf_9"/>
    <property type="match status" value="1"/>
</dbReference>
<evidence type="ECO:0000313" key="4">
    <source>
        <dbReference type="Proteomes" id="UP000190027"/>
    </source>
</evidence>
<dbReference type="OrthoDB" id="9760688at2"/>
<name>A0A1T4W184_9BACT</name>
<dbReference type="GO" id="GO:0009244">
    <property type="term" value="P:lipopolysaccharide core region biosynthetic process"/>
    <property type="evidence" value="ECO:0007669"/>
    <property type="project" value="TreeGrafter"/>
</dbReference>
<evidence type="ECO:0000256" key="2">
    <source>
        <dbReference type="ARBA" id="ARBA00022679"/>
    </source>
</evidence>
<gene>
    <name evidence="3" type="ORF">SAMN02745704_00028</name>
</gene>
<dbReference type="InterPro" id="IPR002201">
    <property type="entry name" value="Glyco_trans_9"/>
</dbReference>
<dbReference type="InterPro" id="IPR051199">
    <property type="entry name" value="LPS_LOS_Heptosyltrfase"/>
</dbReference>
<dbReference type="SUPFAM" id="SSF53756">
    <property type="entry name" value="UDP-Glycosyltransferase/glycogen phosphorylase"/>
    <property type="match status" value="1"/>
</dbReference>
<dbReference type="GO" id="GO:0008713">
    <property type="term" value="F:ADP-heptose-lipopolysaccharide heptosyltransferase activity"/>
    <property type="evidence" value="ECO:0007669"/>
    <property type="project" value="TreeGrafter"/>
</dbReference>
<organism evidence="3 4">
    <name type="scientific">Paucidesulfovibrio gracilis DSM 16080</name>
    <dbReference type="NCBI Taxonomy" id="1121449"/>
    <lineage>
        <taxon>Bacteria</taxon>
        <taxon>Pseudomonadati</taxon>
        <taxon>Thermodesulfobacteriota</taxon>
        <taxon>Desulfovibrionia</taxon>
        <taxon>Desulfovibrionales</taxon>
        <taxon>Desulfovibrionaceae</taxon>
        <taxon>Paucidesulfovibrio</taxon>
    </lineage>
</organism>
<dbReference type="AlphaFoldDB" id="A0A1T4W184"/>
<evidence type="ECO:0000313" key="3">
    <source>
        <dbReference type="EMBL" id="SKA70899.1"/>
    </source>
</evidence>
<accession>A0A1T4W184</accession>
<sequence>MTSPRASQTCVAFRLGALGDVVLTTGVLDWWHRQYGYSFIFITRPGPASILRGHPAIERVVPIPEERLHGTSWLQTALQLSREYAGKPLLDLHGTLRSRLLSTLWRGPVERYPKFGLQRRLYHRLRLEPFRRFLERTNVPQRYSLALENIPPEPEELLPQIRTDHRDQARANVLLQGCSRPLVALHPYATHPDKAWPREHWRVLARLLTDAGLDWFVMGHNGSPLFPDRTPESSGDAPGRDLTNTTSLSEACALLSRSDVLVTNDSGPMHLAAGVRTPVAALFGPTSRAWGFYPAGPHDVILERPMTCRPCSLHGKNHCSNHRECLRGITPQSVLQAVQTILASAAASQPPR</sequence>
<dbReference type="PANTHER" id="PTHR30160">
    <property type="entry name" value="TETRAACYLDISACCHARIDE 4'-KINASE-RELATED"/>
    <property type="match status" value="1"/>
</dbReference>
<dbReference type="CDD" id="cd03789">
    <property type="entry name" value="GT9_LPS_heptosyltransferase"/>
    <property type="match status" value="1"/>
</dbReference>
<dbReference type="PANTHER" id="PTHR30160:SF1">
    <property type="entry name" value="LIPOPOLYSACCHARIDE 1,2-N-ACETYLGLUCOSAMINETRANSFERASE-RELATED"/>
    <property type="match status" value="1"/>
</dbReference>
<protein>
    <submittedName>
        <fullName evidence="3">ADP-heptose:LPS heptosyltransferase</fullName>
    </submittedName>
</protein>
<dbReference type="Gene3D" id="3.40.50.2000">
    <property type="entry name" value="Glycogen Phosphorylase B"/>
    <property type="match status" value="2"/>
</dbReference>
<keyword evidence="4" id="KW-1185">Reference proteome</keyword>
<dbReference type="EMBL" id="FUYC01000001">
    <property type="protein sequence ID" value="SKA70899.1"/>
    <property type="molecule type" value="Genomic_DNA"/>
</dbReference>
<reference evidence="3 4" key="1">
    <citation type="submission" date="2017-02" db="EMBL/GenBank/DDBJ databases">
        <authorList>
            <person name="Peterson S.W."/>
        </authorList>
    </citation>
    <scope>NUCLEOTIDE SEQUENCE [LARGE SCALE GENOMIC DNA]</scope>
    <source>
        <strain evidence="3 4">DSM 16080</strain>
    </source>
</reference>
<dbReference type="Proteomes" id="UP000190027">
    <property type="component" value="Unassembled WGS sequence"/>
</dbReference>
<dbReference type="RefSeq" id="WP_078715628.1">
    <property type="nucleotide sequence ID" value="NZ_FUYC01000001.1"/>
</dbReference>
<keyword evidence="2 3" id="KW-0808">Transferase</keyword>
<dbReference type="STRING" id="1121449.SAMN02745704_00028"/>
<evidence type="ECO:0000256" key="1">
    <source>
        <dbReference type="ARBA" id="ARBA00022676"/>
    </source>
</evidence>